<dbReference type="Gene3D" id="3.40.190.100">
    <property type="entry name" value="Glycine betaine-binding periplasmic protein, domain 2"/>
    <property type="match status" value="1"/>
</dbReference>
<dbReference type="Pfam" id="PF04069">
    <property type="entry name" value="OpuAC"/>
    <property type="match status" value="1"/>
</dbReference>
<dbReference type="EMBL" id="JADQTO010000015">
    <property type="protein sequence ID" value="MBG0565534.1"/>
    <property type="molecule type" value="Genomic_DNA"/>
</dbReference>
<reference evidence="3" key="1">
    <citation type="submission" date="2020-11" db="EMBL/GenBank/DDBJ databases">
        <title>Isolation and identification of active actinomycetes.</title>
        <authorList>
            <person name="Sun X."/>
        </authorList>
    </citation>
    <scope>NUCLEOTIDE SEQUENCE</scope>
    <source>
        <strain evidence="3">NEAU-A11</strain>
    </source>
</reference>
<evidence type="ECO:0000256" key="1">
    <source>
        <dbReference type="SAM" id="SignalP"/>
    </source>
</evidence>
<proteinExistence type="predicted"/>
<organism evidence="3 4">
    <name type="scientific">Actinoplanes aureus</name>
    <dbReference type="NCBI Taxonomy" id="2792083"/>
    <lineage>
        <taxon>Bacteria</taxon>
        <taxon>Bacillati</taxon>
        <taxon>Actinomycetota</taxon>
        <taxon>Actinomycetes</taxon>
        <taxon>Micromonosporales</taxon>
        <taxon>Micromonosporaceae</taxon>
        <taxon>Actinoplanes</taxon>
    </lineage>
</organism>
<evidence type="ECO:0000259" key="2">
    <source>
        <dbReference type="Pfam" id="PF04069"/>
    </source>
</evidence>
<dbReference type="AlphaFoldDB" id="A0A931CBA6"/>
<gene>
    <name evidence="3" type="ORF">I4J89_29180</name>
</gene>
<dbReference type="GO" id="GO:0043190">
    <property type="term" value="C:ATP-binding cassette (ABC) transporter complex"/>
    <property type="evidence" value="ECO:0007669"/>
    <property type="project" value="InterPro"/>
</dbReference>
<dbReference type="CDD" id="cd13643">
    <property type="entry name" value="PBP2_BCP_2"/>
    <property type="match status" value="1"/>
</dbReference>
<sequence length="317" mass="34733">MNAVRRAVAVLALLLAGGCGGASTAIVAAPGVPAGVPCGTVTIAVNPWAGYAANVAVVGYLLRTELGCTVRTKELTEDDSWAGIASGEVDVILENWGHDDLRRRYIDQQKVAVSLGATGNQGVIGWYVPPWMKAEHPDITDWQTLNRYAPLFRTGRSGKRGQFLAGDPSFVTNDAALITNLRLNYTVVHAGSEDRLIRAFQRAEADRTPLLGYFYEPQWLLAELDLVHIPLPRHRPGCDVDPKAVACDYPAYLLDKVGRAGFLRSGSPAVELIENFRWTNADQNAVARDLTVNGLSPDEAARRWLTAHPRQWRKWLP</sequence>
<keyword evidence="4" id="KW-1185">Reference proteome</keyword>
<dbReference type="Gene3D" id="3.40.190.10">
    <property type="entry name" value="Periplasmic binding protein-like II"/>
    <property type="match status" value="1"/>
</dbReference>
<dbReference type="PROSITE" id="PS51257">
    <property type="entry name" value="PROKAR_LIPOPROTEIN"/>
    <property type="match status" value="1"/>
</dbReference>
<feature type="chain" id="PRO_5038712395" evidence="1">
    <location>
        <begin position="25"/>
        <end position="317"/>
    </location>
</feature>
<protein>
    <submittedName>
        <fullName evidence="3">ABC transporter substrate-binding protein</fullName>
    </submittedName>
</protein>
<dbReference type="GO" id="GO:0022857">
    <property type="term" value="F:transmembrane transporter activity"/>
    <property type="evidence" value="ECO:0007669"/>
    <property type="project" value="InterPro"/>
</dbReference>
<dbReference type="SUPFAM" id="SSF53850">
    <property type="entry name" value="Periplasmic binding protein-like II"/>
    <property type="match status" value="1"/>
</dbReference>
<dbReference type="RefSeq" id="WP_196417305.1">
    <property type="nucleotide sequence ID" value="NZ_JADQTO010000015.1"/>
</dbReference>
<dbReference type="InterPro" id="IPR007210">
    <property type="entry name" value="ABC_Gly_betaine_transp_sub-bd"/>
</dbReference>
<feature type="signal peptide" evidence="1">
    <location>
        <begin position="1"/>
        <end position="24"/>
    </location>
</feature>
<keyword evidence="1" id="KW-0732">Signal</keyword>
<feature type="domain" description="ABC-type glycine betaine transport system substrate-binding" evidence="2">
    <location>
        <begin position="40"/>
        <end position="306"/>
    </location>
</feature>
<dbReference type="Proteomes" id="UP000598146">
    <property type="component" value="Unassembled WGS sequence"/>
</dbReference>
<accession>A0A931CBA6</accession>
<evidence type="ECO:0000313" key="3">
    <source>
        <dbReference type="EMBL" id="MBG0565534.1"/>
    </source>
</evidence>
<comment type="caution">
    <text evidence="3">The sequence shown here is derived from an EMBL/GenBank/DDBJ whole genome shotgun (WGS) entry which is preliminary data.</text>
</comment>
<name>A0A931CBA6_9ACTN</name>
<evidence type="ECO:0000313" key="4">
    <source>
        <dbReference type="Proteomes" id="UP000598146"/>
    </source>
</evidence>